<reference evidence="2 3" key="1">
    <citation type="submission" date="2018-10" db="EMBL/GenBank/DDBJ databases">
        <title>A high-quality apple genome assembly.</title>
        <authorList>
            <person name="Hu J."/>
        </authorList>
    </citation>
    <scope>NUCLEOTIDE SEQUENCE [LARGE SCALE GENOMIC DNA]</scope>
    <source>
        <strain evidence="3">cv. HFTH1</strain>
        <tissue evidence="2">Young leaf</tissue>
    </source>
</reference>
<evidence type="ECO:0000313" key="3">
    <source>
        <dbReference type="Proteomes" id="UP000290289"/>
    </source>
</evidence>
<feature type="compositionally biased region" description="Basic residues" evidence="1">
    <location>
        <begin position="43"/>
        <end position="53"/>
    </location>
</feature>
<evidence type="ECO:0000256" key="1">
    <source>
        <dbReference type="SAM" id="MobiDB-lite"/>
    </source>
</evidence>
<feature type="compositionally biased region" description="Basic and acidic residues" evidence="1">
    <location>
        <begin position="54"/>
        <end position="64"/>
    </location>
</feature>
<evidence type="ECO:0000313" key="2">
    <source>
        <dbReference type="EMBL" id="RXH77893.1"/>
    </source>
</evidence>
<feature type="compositionally biased region" description="Polar residues" evidence="1">
    <location>
        <begin position="17"/>
        <end position="40"/>
    </location>
</feature>
<dbReference type="Proteomes" id="UP000290289">
    <property type="component" value="Chromosome 14"/>
</dbReference>
<dbReference type="AlphaFoldDB" id="A0A498I9V1"/>
<dbReference type="EMBL" id="RDQH01000340">
    <property type="protein sequence ID" value="RXH77893.1"/>
    <property type="molecule type" value="Genomic_DNA"/>
</dbReference>
<comment type="caution">
    <text evidence="2">The sequence shown here is derived from an EMBL/GenBank/DDBJ whole genome shotgun (WGS) entry which is preliminary data.</text>
</comment>
<sequence>MLRISFAQEKPTAIESPPQQYNYSTSRMEQLSPSRPSSNRARILAKQKEKKARRKEEGKGELTRGNDGGSRRL</sequence>
<gene>
    <name evidence="2" type="ORF">DVH24_039864</name>
</gene>
<proteinExistence type="predicted"/>
<protein>
    <submittedName>
        <fullName evidence="2">Uncharacterized protein</fullName>
    </submittedName>
</protein>
<keyword evidence="3" id="KW-1185">Reference proteome</keyword>
<organism evidence="2 3">
    <name type="scientific">Malus domestica</name>
    <name type="common">Apple</name>
    <name type="synonym">Pyrus malus</name>
    <dbReference type="NCBI Taxonomy" id="3750"/>
    <lineage>
        <taxon>Eukaryota</taxon>
        <taxon>Viridiplantae</taxon>
        <taxon>Streptophyta</taxon>
        <taxon>Embryophyta</taxon>
        <taxon>Tracheophyta</taxon>
        <taxon>Spermatophyta</taxon>
        <taxon>Magnoliopsida</taxon>
        <taxon>eudicotyledons</taxon>
        <taxon>Gunneridae</taxon>
        <taxon>Pentapetalae</taxon>
        <taxon>rosids</taxon>
        <taxon>fabids</taxon>
        <taxon>Rosales</taxon>
        <taxon>Rosaceae</taxon>
        <taxon>Amygdaloideae</taxon>
        <taxon>Maleae</taxon>
        <taxon>Malus</taxon>
    </lineage>
</organism>
<accession>A0A498I9V1</accession>
<feature type="region of interest" description="Disordered" evidence="1">
    <location>
        <begin position="1"/>
        <end position="73"/>
    </location>
</feature>
<name>A0A498I9V1_MALDO</name>